<dbReference type="PANTHER" id="PTHR19353">
    <property type="entry name" value="FATTY ACID DESATURASE 2"/>
    <property type="match status" value="1"/>
</dbReference>
<name>A0A9X2L155_9BACT</name>
<evidence type="ECO:0000313" key="4">
    <source>
        <dbReference type="Proteomes" id="UP001139125"/>
    </source>
</evidence>
<keyword evidence="1" id="KW-0472">Membrane</keyword>
<proteinExistence type="predicted"/>
<feature type="transmembrane region" description="Helical" evidence="1">
    <location>
        <begin position="204"/>
        <end position="226"/>
    </location>
</feature>
<reference evidence="3" key="1">
    <citation type="submission" date="2022-06" db="EMBL/GenBank/DDBJ databases">
        <title>Gracilimonas sp. CAU 1638 isolated from sea sediment.</title>
        <authorList>
            <person name="Kim W."/>
        </authorList>
    </citation>
    <scope>NUCLEOTIDE SEQUENCE</scope>
    <source>
        <strain evidence="3">CAU 1638</strain>
    </source>
</reference>
<feature type="transmembrane region" description="Helical" evidence="1">
    <location>
        <begin position="233"/>
        <end position="255"/>
    </location>
</feature>
<dbReference type="GO" id="GO:0008610">
    <property type="term" value="P:lipid biosynthetic process"/>
    <property type="evidence" value="ECO:0007669"/>
    <property type="project" value="UniProtKB-ARBA"/>
</dbReference>
<protein>
    <submittedName>
        <fullName evidence="3">Acyl-CoA desaturase</fullName>
    </submittedName>
</protein>
<comment type="caution">
    <text evidence="3">The sequence shown here is derived from an EMBL/GenBank/DDBJ whole genome shotgun (WGS) entry which is preliminary data.</text>
</comment>
<dbReference type="PIRSF" id="PIRSF015921">
    <property type="entry name" value="FA_sphinglp_des"/>
    <property type="match status" value="1"/>
</dbReference>
<keyword evidence="4" id="KW-1185">Reference proteome</keyword>
<dbReference type="InterPro" id="IPR005804">
    <property type="entry name" value="FA_desaturase_dom"/>
</dbReference>
<feature type="domain" description="Fatty acid desaturase" evidence="2">
    <location>
        <begin position="69"/>
        <end position="339"/>
    </location>
</feature>
<evidence type="ECO:0000256" key="1">
    <source>
        <dbReference type="SAM" id="Phobius"/>
    </source>
</evidence>
<dbReference type="CDD" id="cd03506">
    <property type="entry name" value="Delta6-FADS-like"/>
    <property type="match status" value="1"/>
</dbReference>
<feature type="transmembrane region" description="Helical" evidence="1">
    <location>
        <begin position="66"/>
        <end position="89"/>
    </location>
</feature>
<dbReference type="PANTHER" id="PTHR19353:SF19">
    <property type="entry name" value="DELTA(5) FATTY ACID DESATURASE C-RELATED"/>
    <property type="match status" value="1"/>
</dbReference>
<gene>
    <name evidence="3" type="ORF">NM125_02200</name>
</gene>
<organism evidence="3 4">
    <name type="scientific">Gracilimonas sediminicola</name>
    <dbReference type="NCBI Taxonomy" id="2952158"/>
    <lineage>
        <taxon>Bacteria</taxon>
        <taxon>Pseudomonadati</taxon>
        <taxon>Balneolota</taxon>
        <taxon>Balneolia</taxon>
        <taxon>Balneolales</taxon>
        <taxon>Balneolaceae</taxon>
        <taxon>Gracilimonas</taxon>
    </lineage>
</organism>
<dbReference type="RefSeq" id="WP_255132414.1">
    <property type="nucleotide sequence ID" value="NZ_JANDBC010000001.1"/>
</dbReference>
<feature type="transmembrane region" description="Helical" evidence="1">
    <location>
        <begin position="101"/>
        <end position="120"/>
    </location>
</feature>
<dbReference type="GO" id="GO:0016020">
    <property type="term" value="C:membrane"/>
    <property type="evidence" value="ECO:0007669"/>
    <property type="project" value="TreeGrafter"/>
</dbReference>
<keyword evidence="1" id="KW-1133">Transmembrane helix</keyword>
<evidence type="ECO:0000259" key="2">
    <source>
        <dbReference type="Pfam" id="PF00487"/>
    </source>
</evidence>
<keyword evidence="1" id="KW-0812">Transmembrane</keyword>
<accession>A0A9X2L155</accession>
<dbReference type="Pfam" id="PF00487">
    <property type="entry name" value="FA_desaturase"/>
    <property type="match status" value="1"/>
</dbReference>
<evidence type="ECO:0000313" key="3">
    <source>
        <dbReference type="EMBL" id="MCP9290389.1"/>
    </source>
</evidence>
<dbReference type="InterPro" id="IPR012171">
    <property type="entry name" value="Fatty_acid_desaturase"/>
</dbReference>
<dbReference type="AlphaFoldDB" id="A0A9X2L155"/>
<feature type="transmembrane region" description="Helical" evidence="1">
    <location>
        <begin position="164"/>
        <end position="184"/>
    </location>
</feature>
<dbReference type="Proteomes" id="UP001139125">
    <property type="component" value="Unassembled WGS sequence"/>
</dbReference>
<dbReference type="GO" id="GO:0016717">
    <property type="term" value="F:oxidoreductase activity, acting on paired donors, with oxidation of a pair of donors resulting in the reduction of molecular oxygen to two molecules of water"/>
    <property type="evidence" value="ECO:0007669"/>
    <property type="project" value="TreeGrafter"/>
</dbReference>
<sequence>MSVEKVTFNNKIDKEFSRTVKKRVDQYFKENNLSQHANASMVIKTVALLSLYFGAYALLISGQFSLGFMWVMCIAMGVGMAGIGFSVAHDALHGAYSSNRTINYLLGLTFDLMGANGYIWKITHNIIHHTYTNIHGHDEDLEVAAFIRLSPHSEHKPVHRLQHILAFFAYSFATFFWVFVKDYWYFFKSPLGPYENKQHPISEWVTLIVTKILYYGYTIALPLLLLDITWYHWLIGFMSLHLTAGFILGVIFQLAHVVEETMHPEPNEDNVIENHWAIHEMITTNNFARENKPLSWFIGGLNFQIEHHLFPKVCSIHYPQISYIVEDTAKEFGIPYNHHPTFRQAVASHYRTLKKFGDPGFEWQPTTAV</sequence>
<feature type="transmembrane region" description="Helical" evidence="1">
    <location>
        <begin position="41"/>
        <end position="59"/>
    </location>
</feature>
<dbReference type="EMBL" id="JANDBC010000001">
    <property type="protein sequence ID" value="MCP9290389.1"/>
    <property type="molecule type" value="Genomic_DNA"/>
</dbReference>